<dbReference type="FunFam" id="3.40.50.620:FF:000056">
    <property type="entry name" value="Leucine--tRNA ligase"/>
    <property type="match status" value="1"/>
</dbReference>
<dbReference type="InterPro" id="IPR009008">
    <property type="entry name" value="Val/Leu/Ile-tRNA-synth_edit"/>
</dbReference>
<evidence type="ECO:0000256" key="2">
    <source>
        <dbReference type="ARBA" id="ARBA00022490"/>
    </source>
</evidence>
<dbReference type="Pfam" id="PF00133">
    <property type="entry name" value="tRNA-synt_1"/>
    <property type="match status" value="2"/>
</dbReference>
<evidence type="ECO:0000256" key="8">
    <source>
        <dbReference type="ARBA" id="ARBA00023146"/>
    </source>
</evidence>
<dbReference type="GO" id="GO:0002161">
    <property type="term" value="F:aminoacyl-tRNA deacylase activity"/>
    <property type="evidence" value="ECO:0007669"/>
    <property type="project" value="InterPro"/>
</dbReference>
<organism evidence="12 13">
    <name type="scientific">Candidatus Giovannonibacteria bacterium RIFCSPLOWO2_01_FULL_46_32</name>
    <dbReference type="NCBI Taxonomy" id="1798353"/>
    <lineage>
        <taxon>Bacteria</taxon>
        <taxon>Candidatus Giovannoniibacteriota</taxon>
    </lineage>
</organism>
<sequence length="1110" mass="127809">MSSYDHKKIEKKWQKEWEKSGIYKTSDKKEGAENFYALVEFPYPSGNLHTGHWYAFSVPDIFTRKKRMEGKNVLFPIGFDAFGLPAENAAIQRGINPKKWTYENIDYMRKQIKSMGASFDWSREVITADPEYYKWTQWFFLQFFKNGLAYRAETPVNWCPKDKTVLANEQVVGGRCERCGSEVIQKNMKQWMIKITDYAERLLSGLEKLNWREEIKEAQKNWIGKSEGAEIEFKINPPPTPSPREGDEIPALNQYFKAEGEFGYHTTDPKTWRALQGRVLEMRAHPTEAEEILWQSLRKNLSCSHFRRQHIIGRFVVDFVCLEKSLVVEVDGDIHDYQKKEDEERAEFLKRSGFRVIRFRNKEVLVDVKEVVEKIKKELKALPLGEGAGGVAIKVFTTRPDTLFGATYVVLAPEHPLIENLKPKITNYKEVENYIKRAGQKTQLQRQKEEKEKTGVELKGVKAINPTNQEKISIWIADYVLMGYGTGAIMAVPAHDERDFEFAKKFKIPVKYVIAPYFLDTTENSKPRSEVETKNRIIGVGIVKHWSENKYLMLDWKNGWTGFITGGVELNEDYVNAMIREIQEETGYTKVRFVKHLGGPNVSDFYAPHKHLNQHVFGYGMYLELIDGTQGVVPDEEYKKHDVLWVNEKDVLPFLKKGSVAGDSRYSEMFWERLKSDNYTWLGGGKLIDSGKFSDLDSEKAKWEITKFVGGERKVQYRLRDWVVSRQRYWGVPIPVIHCPKDGAVAAPEKDLPVLLPEIKDYLPTGEGKSPLAKVKKWLNVKCPKCGGDAERETDTLDTFVDSSWYFLRYTDSKNSREPFDKQMAADWMPVDLYSGGAEHTTMHLLYSRFFYKAMFDLGLIPKELGDEPYKERRNRGIILGPDGQKMSKSHGNVVDPDEYVAKFGADTVRMYLAFIGPYNEVGSYPWNPRGILGIRRFLDKVYALAASKFFALNPQADSDASQNLHAACALHKTIKKVGEDIEEFRFNTAISALMVLLNEVGKNWKLFLKLLAPFAPHLTEELWSKLGNKKSIHLEPWPEYDPKLIEENTFQLIVQINGKVRDKFKVPAGISEKEAINLTLFREKVKSILGGKKPSKIIFVPKRLINFVV</sequence>
<dbReference type="PANTHER" id="PTHR43740">
    <property type="entry name" value="LEUCYL-TRNA SYNTHETASE"/>
    <property type="match status" value="1"/>
</dbReference>
<evidence type="ECO:0000256" key="9">
    <source>
        <dbReference type="ARBA" id="ARBA00047469"/>
    </source>
</evidence>
<evidence type="ECO:0000256" key="3">
    <source>
        <dbReference type="ARBA" id="ARBA00022598"/>
    </source>
</evidence>
<dbReference type="FunFam" id="1.10.730.10:FF:000002">
    <property type="entry name" value="Leucine--tRNA ligase"/>
    <property type="match status" value="1"/>
</dbReference>
<keyword evidence="8 10" id="KW-0030">Aminoacyl-tRNA synthetase</keyword>
<evidence type="ECO:0000259" key="11">
    <source>
        <dbReference type="PROSITE" id="PS51462"/>
    </source>
</evidence>
<feature type="domain" description="Nudix hydrolase" evidence="11">
    <location>
        <begin position="533"/>
        <end position="668"/>
    </location>
</feature>
<dbReference type="SUPFAM" id="SSF47323">
    <property type="entry name" value="Anticodon-binding domain of a subclass of class I aminoacyl-tRNA synthetases"/>
    <property type="match status" value="1"/>
</dbReference>
<dbReference type="InterPro" id="IPR025709">
    <property type="entry name" value="Leu_tRNA-synth_edit"/>
</dbReference>
<proteinExistence type="inferred from homology"/>
<evidence type="ECO:0000256" key="5">
    <source>
        <dbReference type="ARBA" id="ARBA00022801"/>
    </source>
</evidence>
<keyword evidence="3 10" id="KW-0436">Ligase</keyword>
<dbReference type="Gene3D" id="3.90.79.10">
    <property type="entry name" value="Nucleoside Triphosphate Pyrophosphohydrolase"/>
    <property type="match status" value="1"/>
</dbReference>
<keyword evidence="6 10" id="KW-0067">ATP-binding</keyword>
<dbReference type="Pfam" id="PF08264">
    <property type="entry name" value="Anticodon_1"/>
    <property type="match status" value="1"/>
</dbReference>
<dbReference type="GO" id="GO:0005737">
    <property type="term" value="C:cytoplasm"/>
    <property type="evidence" value="ECO:0007669"/>
    <property type="project" value="UniProtKB-SubCell"/>
</dbReference>
<gene>
    <name evidence="10" type="primary">leuS</name>
    <name evidence="12" type="ORF">A3B19_02430</name>
</gene>
<dbReference type="GO" id="GO:0004823">
    <property type="term" value="F:leucine-tRNA ligase activity"/>
    <property type="evidence" value="ECO:0007669"/>
    <property type="project" value="UniProtKB-UniRule"/>
</dbReference>
<dbReference type="Gene3D" id="1.10.730.10">
    <property type="entry name" value="Isoleucyl-tRNA Synthetase, Domain 1"/>
    <property type="match status" value="1"/>
</dbReference>
<dbReference type="InterPro" id="IPR013155">
    <property type="entry name" value="M/V/L/I-tRNA-synth_anticd-bd"/>
</dbReference>
<evidence type="ECO:0000256" key="6">
    <source>
        <dbReference type="ARBA" id="ARBA00022840"/>
    </source>
</evidence>
<keyword evidence="2 10" id="KW-0963">Cytoplasm</keyword>
<dbReference type="InterPro" id="IPR011335">
    <property type="entry name" value="Restrct_endonuc-II-like"/>
</dbReference>
<dbReference type="CDD" id="cd01038">
    <property type="entry name" value="Endonuclease_DUF559"/>
    <property type="match status" value="1"/>
</dbReference>
<protein>
    <recommendedName>
        <fullName evidence="10">Leucine--tRNA ligase</fullName>
        <ecNumber evidence="10">6.1.1.4</ecNumber>
    </recommendedName>
    <alternativeName>
        <fullName evidence="10">Leucyl-tRNA synthetase</fullName>
        <shortName evidence="10">LeuRS</shortName>
    </alternativeName>
</protein>
<name>A0A1F5XIC8_9BACT</name>
<dbReference type="Gene3D" id="3.40.960.10">
    <property type="entry name" value="VSR Endonuclease"/>
    <property type="match status" value="1"/>
</dbReference>
<dbReference type="Pfam" id="PF00293">
    <property type="entry name" value="NUDIX"/>
    <property type="match status" value="1"/>
</dbReference>
<comment type="caution">
    <text evidence="10">Lacks conserved residue(s) required for the propagation of feature annotation.</text>
</comment>
<dbReference type="InterPro" id="IPR002302">
    <property type="entry name" value="Leu-tRNA-ligase"/>
</dbReference>
<accession>A0A1F5XIC8</accession>
<dbReference type="PRINTS" id="PR00985">
    <property type="entry name" value="TRNASYNTHLEU"/>
</dbReference>
<dbReference type="InterPro" id="IPR002300">
    <property type="entry name" value="aa-tRNA-synth_Ia"/>
</dbReference>
<dbReference type="HAMAP" id="MF_00049_B">
    <property type="entry name" value="Leu_tRNA_synth_B"/>
    <property type="match status" value="1"/>
</dbReference>
<keyword evidence="7 10" id="KW-0648">Protein biosynthesis</keyword>
<dbReference type="InterPro" id="IPR009080">
    <property type="entry name" value="tRNAsynth_Ia_anticodon-bd"/>
</dbReference>
<dbReference type="PANTHER" id="PTHR43740:SF2">
    <property type="entry name" value="LEUCINE--TRNA LIGASE, MITOCHONDRIAL"/>
    <property type="match status" value="1"/>
</dbReference>
<dbReference type="SUPFAM" id="SSF52374">
    <property type="entry name" value="Nucleotidylyl transferase"/>
    <property type="match status" value="1"/>
</dbReference>
<dbReference type="CDD" id="cd07958">
    <property type="entry name" value="Anticodon_Ia_Leu_BEm"/>
    <property type="match status" value="1"/>
</dbReference>
<keyword evidence="5" id="KW-0378">Hydrolase</keyword>
<dbReference type="GO" id="GO:0005524">
    <property type="term" value="F:ATP binding"/>
    <property type="evidence" value="ECO:0007669"/>
    <property type="project" value="UniProtKB-UniRule"/>
</dbReference>
<dbReference type="EMBL" id="MFIF01000003">
    <property type="protein sequence ID" value="OGF87627.1"/>
    <property type="molecule type" value="Genomic_DNA"/>
</dbReference>
<dbReference type="Pfam" id="PF13603">
    <property type="entry name" value="tRNA-synt_1_2"/>
    <property type="match status" value="1"/>
</dbReference>
<comment type="caution">
    <text evidence="12">The sequence shown here is derived from an EMBL/GenBank/DDBJ whole genome shotgun (WGS) entry which is preliminary data.</text>
</comment>
<dbReference type="Gene3D" id="3.90.740.10">
    <property type="entry name" value="Valyl/Leucyl/Isoleucyl-tRNA synthetase, editing domain"/>
    <property type="match status" value="1"/>
</dbReference>
<dbReference type="CDD" id="cd00812">
    <property type="entry name" value="LeuRS_core"/>
    <property type="match status" value="1"/>
</dbReference>
<dbReference type="PROSITE" id="PS51462">
    <property type="entry name" value="NUDIX"/>
    <property type="match status" value="1"/>
</dbReference>
<dbReference type="AlphaFoldDB" id="A0A1F5XIC8"/>
<dbReference type="Gene3D" id="3.40.50.620">
    <property type="entry name" value="HUPs"/>
    <property type="match status" value="2"/>
</dbReference>
<comment type="similarity">
    <text evidence="1 10">Belongs to the class-I aminoacyl-tRNA synthetase family.</text>
</comment>
<dbReference type="Pfam" id="PF04480">
    <property type="entry name" value="DUF559"/>
    <property type="match status" value="1"/>
</dbReference>
<comment type="subcellular location">
    <subcellularLocation>
        <location evidence="10">Cytoplasm</location>
    </subcellularLocation>
</comment>
<dbReference type="SUPFAM" id="SSF52980">
    <property type="entry name" value="Restriction endonuclease-like"/>
    <property type="match status" value="1"/>
</dbReference>
<dbReference type="SUPFAM" id="SSF50677">
    <property type="entry name" value="ValRS/IleRS/LeuRS editing domain"/>
    <property type="match status" value="1"/>
</dbReference>
<evidence type="ECO:0000256" key="1">
    <source>
        <dbReference type="ARBA" id="ARBA00005594"/>
    </source>
</evidence>
<feature type="short sequence motif" description="'KMSKS' region" evidence="10">
    <location>
        <begin position="886"/>
        <end position="890"/>
    </location>
</feature>
<feature type="binding site" evidence="10">
    <location>
        <position position="889"/>
    </location>
    <ligand>
        <name>ATP</name>
        <dbReference type="ChEBI" id="CHEBI:30616"/>
    </ligand>
</feature>
<evidence type="ECO:0000313" key="13">
    <source>
        <dbReference type="Proteomes" id="UP000177346"/>
    </source>
</evidence>
<dbReference type="CDD" id="cd02883">
    <property type="entry name" value="NUDIX_Hydrolase"/>
    <property type="match status" value="1"/>
</dbReference>
<reference evidence="12 13" key="1">
    <citation type="journal article" date="2016" name="Nat. Commun.">
        <title>Thousands of microbial genomes shed light on interconnected biogeochemical processes in an aquifer system.</title>
        <authorList>
            <person name="Anantharaman K."/>
            <person name="Brown C.T."/>
            <person name="Hug L.A."/>
            <person name="Sharon I."/>
            <person name="Castelle C.J."/>
            <person name="Probst A.J."/>
            <person name="Thomas B.C."/>
            <person name="Singh A."/>
            <person name="Wilkins M.J."/>
            <person name="Karaoz U."/>
            <person name="Brodie E.L."/>
            <person name="Williams K.H."/>
            <person name="Hubbard S.S."/>
            <person name="Banfield J.F."/>
        </authorList>
    </citation>
    <scope>NUCLEOTIDE SEQUENCE [LARGE SCALE GENOMIC DNA]</scope>
</reference>
<dbReference type="InterPro" id="IPR007569">
    <property type="entry name" value="DUF559"/>
</dbReference>
<evidence type="ECO:0000256" key="4">
    <source>
        <dbReference type="ARBA" id="ARBA00022741"/>
    </source>
</evidence>
<evidence type="ECO:0000256" key="7">
    <source>
        <dbReference type="ARBA" id="ARBA00022917"/>
    </source>
</evidence>
<dbReference type="FunFam" id="3.40.50.620:FF:000003">
    <property type="entry name" value="Leucine--tRNA ligase"/>
    <property type="match status" value="1"/>
</dbReference>
<dbReference type="InterPro" id="IPR000086">
    <property type="entry name" value="NUDIX_hydrolase_dom"/>
</dbReference>
<dbReference type="InterPro" id="IPR015797">
    <property type="entry name" value="NUDIX_hydrolase-like_dom_sf"/>
</dbReference>
<dbReference type="InterPro" id="IPR047216">
    <property type="entry name" value="Endonuclease_DUF559_bact"/>
</dbReference>
<keyword evidence="4 10" id="KW-0547">Nucleotide-binding</keyword>
<dbReference type="EC" id="6.1.1.4" evidence="10"/>
<dbReference type="PROSITE" id="PS00893">
    <property type="entry name" value="NUDIX_BOX"/>
    <property type="match status" value="1"/>
</dbReference>
<dbReference type="Proteomes" id="UP000177346">
    <property type="component" value="Unassembled WGS sequence"/>
</dbReference>
<evidence type="ECO:0000313" key="12">
    <source>
        <dbReference type="EMBL" id="OGF87627.1"/>
    </source>
</evidence>
<dbReference type="InterPro" id="IPR014729">
    <property type="entry name" value="Rossmann-like_a/b/a_fold"/>
</dbReference>
<comment type="catalytic activity">
    <reaction evidence="9 10">
        <text>tRNA(Leu) + L-leucine + ATP = L-leucyl-tRNA(Leu) + AMP + diphosphate</text>
        <dbReference type="Rhea" id="RHEA:11688"/>
        <dbReference type="Rhea" id="RHEA-COMP:9613"/>
        <dbReference type="Rhea" id="RHEA-COMP:9622"/>
        <dbReference type="ChEBI" id="CHEBI:30616"/>
        <dbReference type="ChEBI" id="CHEBI:33019"/>
        <dbReference type="ChEBI" id="CHEBI:57427"/>
        <dbReference type="ChEBI" id="CHEBI:78442"/>
        <dbReference type="ChEBI" id="CHEBI:78494"/>
        <dbReference type="ChEBI" id="CHEBI:456215"/>
        <dbReference type="EC" id="6.1.1.4"/>
    </reaction>
</comment>
<dbReference type="InterPro" id="IPR020084">
    <property type="entry name" value="NUDIX_hydrolase_CS"/>
</dbReference>
<dbReference type="GO" id="GO:0006429">
    <property type="term" value="P:leucyl-tRNA aminoacylation"/>
    <property type="evidence" value="ECO:0007669"/>
    <property type="project" value="UniProtKB-UniRule"/>
</dbReference>
<evidence type="ECO:0000256" key="10">
    <source>
        <dbReference type="HAMAP-Rule" id="MF_00049"/>
    </source>
</evidence>
<dbReference type="SUPFAM" id="SSF55811">
    <property type="entry name" value="Nudix"/>
    <property type="match status" value="1"/>
</dbReference>
<dbReference type="Gene3D" id="3.10.20.590">
    <property type="match status" value="1"/>
</dbReference>